<name>A0A5N5TED2_9CRUS</name>
<dbReference type="AlphaFoldDB" id="A0A5N5TED2"/>
<dbReference type="Pfam" id="PF02752">
    <property type="entry name" value="Arrestin_C"/>
    <property type="match status" value="1"/>
</dbReference>
<reference evidence="3 4" key="1">
    <citation type="journal article" date="2019" name="PLoS Biol.">
        <title>Sex chromosomes control vertical transmission of feminizing Wolbachia symbionts in an isopod.</title>
        <authorList>
            <person name="Becking T."/>
            <person name="Chebbi M.A."/>
            <person name="Giraud I."/>
            <person name="Moumen B."/>
            <person name="Laverre T."/>
            <person name="Caubet Y."/>
            <person name="Peccoud J."/>
            <person name="Gilbert C."/>
            <person name="Cordaux R."/>
        </authorList>
    </citation>
    <scope>NUCLEOTIDE SEQUENCE [LARGE SCALE GENOMIC DNA]</scope>
    <source>
        <strain evidence="3">ANa2</strain>
        <tissue evidence="3">Whole body excluding digestive tract and cuticle</tissue>
    </source>
</reference>
<accession>A0A5N5TED2</accession>
<dbReference type="Proteomes" id="UP000326759">
    <property type="component" value="Unassembled WGS sequence"/>
</dbReference>
<dbReference type="InterPro" id="IPR014752">
    <property type="entry name" value="Arrestin-like_C"/>
</dbReference>
<gene>
    <name evidence="3" type="primary">Arrdc4_0</name>
    <name evidence="3" type="ORF">Anas_11194</name>
</gene>
<proteinExistence type="predicted"/>
<feature type="region of interest" description="Disordered" evidence="1">
    <location>
        <begin position="151"/>
        <end position="176"/>
    </location>
</feature>
<evidence type="ECO:0000259" key="2">
    <source>
        <dbReference type="SMART" id="SM01017"/>
    </source>
</evidence>
<keyword evidence="4" id="KW-1185">Reference proteome</keyword>
<feature type="compositionally biased region" description="Low complexity" evidence="1">
    <location>
        <begin position="159"/>
        <end position="176"/>
    </location>
</feature>
<feature type="non-terminal residue" evidence="3">
    <location>
        <position position="1"/>
    </location>
</feature>
<evidence type="ECO:0000256" key="1">
    <source>
        <dbReference type="SAM" id="MobiDB-lite"/>
    </source>
</evidence>
<dbReference type="SUPFAM" id="SSF81296">
    <property type="entry name" value="E set domains"/>
    <property type="match status" value="1"/>
</dbReference>
<dbReference type="GO" id="GO:0005737">
    <property type="term" value="C:cytoplasm"/>
    <property type="evidence" value="ECO:0007669"/>
    <property type="project" value="TreeGrafter"/>
</dbReference>
<feature type="domain" description="Arrestin C-terminal-like" evidence="2">
    <location>
        <begin position="1"/>
        <end position="129"/>
    </location>
</feature>
<protein>
    <submittedName>
        <fullName evidence="3">Arrestin domain-containing protein 4</fullName>
    </submittedName>
</protein>
<dbReference type="SMART" id="SM01017">
    <property type="entry name" value="Arrestin_C"/>
    <property type="match status" value="1"/>
</dbReference>
<organism evidence="3 4">
    <name type="scientific">Armadillidium nasatum</name>
    <dbReference type="NCBI Taxonomy" id="96803"/>
    <lineage>
        <taxon>Eukaryota</taxon>
        <taxon>Metazoa</taxon>
        <taxon>Ecdysozoa</taxon>
        <taxon>Arthropoda</taxon>
        <taxon>Crustacea</taxon>
        <taxon>Multicrustacea</taxon>
        <taxon>Malacostraca</taxon>
        <taxon>Eumalacostraca</taxon>
        <taxon>Peracarida</taxon>
        <taxon>Isopoda</taxon>
        <taxon>Oniscidea</taxon>
        <taxon>Crinocheta</taxon>
        <taxon>Armadillidiidae</taxon>
        <taxon>Armadillidium</taxon>
    </lineage>
</organism>
<dbReference type="PANTHER" id="PTHR11188">
    <property type="entry name" value="ARRESTIN DOMAIN CONTAINING PROTEIN"/>
    <property type="match status" value="1"/>
</dbReference>
<evidence type="ECO:0000313" key="3">
    <source>
        <dbReference type="EMBL" id="KAB7503290.1"/>
    </source>
</evidence>
<dbReference type="OrthoDB" id="2333384at2759"/>
<sequence>GTLAVALTIDHSGYVPGENIIINAECINRSKTLTKETKVSLHQEIIYFAKNKKKKVKKEKCSKFHPGIGPGDADVWARENFLVPPLPPSGLPMCRIIDIKYTLHFSFIPSGMSLRLEVKAPIIIGTIPLKEVFANLTGSVALPRIPLHSPTVPPSWTEGQNSESSSASSSQVQKDSSGGVLSTFLFASIL</sequence>
<evidence type="ECO:0000313" key="4">
    <source>
        <dbReference type="Proteomes" id="UP000326759"/>
    </source>
</evidence>
<dbReference type="InterPro" id="IPR050357">
    <property type="entry name" value="Arrestin_domain-protein"/>
</dbReference>
<dbReference type="EMBL" id="SEYY01005479">
    <property type="protein sequence ID" value="KAB7503290.1"/>
    <property type="molecule type" value="Genomic_DNA"/>
</dbReference>
<dbReference type="PANTHER" id="PTHR11188:SF176">
    <property type="entry name" value="ARRESTIN DOMAIN-CONTAINING PROTEIN 1"/>
    <property type="match status" value="1"/>
</dbReference>
<comment type="caution">
    <text evidence="3">The sequence shown here is derived from an EMBL/GenBank/DDBJ whole genome shotgun (WGS) entry which is preliminary data.</text>
</comment>
<dbReference type="InterPro" id="IPR014756">
    <property type="entry name" value="Ig_E-set"/>
</dbReference>
<dbReference type="GO" id="GO:0015031">
    <property type="term" value="P:protein transport"/>
    <property type="evidence" value="ECO:0007669"/>
    <property type="project" value="TreeGrafter"/>
</dbReference>
<dbReference type="Gene3D" id="2.60.40.640">
    <property type="match status" value="1"/>
</dbReference>
<dbReference type="InterPro" id="IPR011022">
    <property type="entry name" value="Arrestin_C-like"/>
</dbReference>